<comment type="caution">
    <text evidence="2">The sequence shown here is derived from an EMBL/GenBank/DDBJ whole genome shotgun (WGS) entry which is preliminary data.</text>
</comment>
<protein>
    <submittedName>
        <fullName evidence="2">VOC family protein</fullName>
    </submittedName>
</protein>
<evidence type="ECO:0000259" key="1">
    <source>
        <dbReference type="Pfam" id="PF13468"/>
    </source>
</evidence>
<name>A0ABV7G623_9PROT</name>
<sequence length="291" mass="30866">MSGVQPEDSEGASSLDHVGLCTADGPALWATYEALGFTLSPVNRQSGRRGGPDSPLELYGTANRCAMLRQGYVELLAIVDPSGFDNGLTRFLARYEGMHILAFGMEDAEAELPRLRRAGLEVPGVSPLQRPVDNSGGPPARFSRLPIPDAPEGRIQLVQHHTPQLMWQERWLVHANRAVALEDTILAAPEPAVSATALSRLAGLPFEPDPAGGYVLPLPVGRVRILPPAALERALPGVAAPGLPFLAACTLRTDDGNEAIRRIAGDRLRVVPGGLMLPPEHAGGTALIFAA</sequence>
<evidence type="ECO:0000313" key="3">
    <source>
        <dbReference type="Proteomes" id="UP001595593"/>
    </source>
</evidence>
<dbReference type="SUPFAM" id="SSF54593">
    <property type="entry name" value="Glyoxalase/Bleomycin resistance protein/Dihydroxybiphenyl dioxygenase"/>
    <property type="match status" value="1"/>
</dbReference>
<dbReference type="RefSeq" id="WP_379598625.1">
    <property type="nucleotide sequence ID" value="NZ_JBHRTN010000018.1"/>
</dbReference>
<dbReference type="Proteomes" id="UP001595593">
    <property type="component" value="Unassembled WGS sequence"/>
</dbReference>
<proteinExistence type="predicted"/>
<gene>
    <name evidence="2" type="ORF">ACFOD4_18010</name>
</gene>
<reference evidence="3" key="1">
    <citation type="journal article" date="2019" name="Int. J. Syst. Evol. Microbiol.">
        <title>The Global Catalogue of Microorganisms (GCM) 10K type strain sequencing project: providing services to taxonomists for standard genome sequencing and annotation.</title>
        <authorList>
            <consortium name="The Broad Institute Genomics Platform"/>
            <consortium name="The Broad Institute Genome Sequencing Center for Infectious Disease"/>
            <person name="Wu L."/>
            <person name="Ma J."/>
        </authorList>
    </citation>
    <scope>NUCLEOTIDE SEQUENCE [LARGE SCALE GENOMIC DNA]</scope>
    <source>
        <strain evidence="3">KCTC 52094</strain>
    </source>
</reference>
<accession>A0ABV7G623</accession>
<dbReference type="Pfam" id="PF13468">
    <property type="entry name" value="Glyoxalase_3"/>
    <property type="match status" value="1"/>
</dbReference>
<evidence type="ECO:0000313" key="2">
    <source>
        <dbReference type="EMBL" id="MFC3126966.1"/>
    </source>
</evidence>
<dbReference type="Gene3D" id="3.10.180.10">
    <property type="entry name" value="2,3-Dihydroxybiphenyl 1,2-Dioxygenase, domain 1"/>
    <property type="match status" value="1"/>
</dbReference>
<feature type="domain" description="Glyoxalase-like" evidence="1">
    <location>
        <begin position="15"/>
        <end position="201"/>
    </location>
</feature>
<dbReference type="EMBL" id="JBHRTN010000018">
    <property type="protein sequence ID" value="MFC3126966.1"/>
    <property type="molecule type" value="Genomic_DNA"/>
</dbReference>
<dbReference type="InterPro" id="IPR025870">
    <property type="entry name" value="Glyoxalase-like_dom"/>
</dbReference>
<organism evidence="2 3">
    <name type="scientific">Teichococcus globiformis</name>
    <dbReference type="NCBI Taxonomy" id="2307229"/>
    <lineage>
        <taxon>Bacteria</taxon>
        <taxon>Pseudomonadati</taxon>
        <taxon>Pseudomonadota</taxon>
        <taxon>Alphaproteobacteria</taxon>
        <taxon>Acetobacterales</taxon>
        <taxon>Roseomonadaceae</taxon>
        <taxon>Roseomonas</taxon>
    </lineage>
</organism>
<dbReference type="InterPro" id="IPR029068">
    <property type="entry name" value="Glyas_Bleomycin-R_OHBP_Dase"/>
</dbReference>
<keyword evidence="3" id="KW-1185">Reference proteome</keyword>